<evidence type="ECO:0000313" key="3">
    <source>
        <dbReference type="Proteomes" id="UP001461498"/>
    </source>
</evidence>
<feature type="domain" description="Integrase catalytic" evidence="1">
    <location>
        <begin position="13"/>
        <end position="217"/>
    </location>
</feature>
<dbReference type="PANTHER" id="PTHR47331">
    <property type="entry name" value="PHD-TYPE DOMAIN-CONTAINING PROTEIN"/>
    <property type="match status" value="1"/>
</dbReference>
<dbReference type="InterPro" id="IPR036397">
    <property type="entry name" value="RNaseH_sf"/>
</dbReference>
<dbReference type="PROSITE" id="PS50994">
    <property type="entry name" value="INTEGRASE"/>
    <property type="match status" value="1"/>
</dbReference>
<evidence type="ECO:0000259" key="1">
    <source>
        <dbReference type="PROSITE" id="PS50994"/>
    </source>
</evidence>
<organism evidence="2 3">
    <name type="scientific">Rhynocoris fuscipes</name>
    <dbReference type="NCBI Taxonomy" id="488301"/>
    <lineage>
        <taxon>Eukaryota</taxon>
        <taxon>Metazoa</taxon>
        <taxon>Ecdysozoa</taxon>
        <taxon>Arthropoda</taxon>
        <taxon>Hexapoda</taxon>
        <taxon>Insecta</taxon>
        <taxon>Pterygota</taxon>
        <taxon>Neoptera</taxon>
        <taxon>Paraneoptera</taxon>
        <taxon>Hemiptera</taxon>
        <taxon>Heteroptera</taxon>
        <taxon>Panheteroptera</taxon>
        <taxon>Cimicomorpha</taxon>
        <taxon>Reduviidae</taxon>
        <taxon>Harpactorinae</taxon>
        <taxon>Harpactorini</taxon>
        <taxon>Rhynocoris</taxon>
    </lineage>
</organism>
<dbReference type="InterPro" id="IPR001584">
    <property type="entry name" value="Integrase_cat-core"/>
</dbReference>
<sequence>MSCRSAEDTQVLLGTALAKIKSVDGNWHTCRLLVDPGSQVNFITDSLANKLGLSKQRSRMPISGVEAIHLELVTDLTTESFIATLDRFIARRGLPQCIYSDRGTNFVGAARKLKELYEFLAHNSDSINNHLSYSGIEWSFIPPASPHFGGLWEAAVKSTKRHLLTVTQDHALTFEEFYTLLTRIEAVLNSRPLCSISNDPSDNLDYLTPGHFIIGAPLLARPEDEEIKFFPLKTRWELISKAVRHFWKRWYHEYLHTLTPRKKWILGQDNLKEGSLVILHEPATRPQEWKLARVVEVVPGADGVVRVVRLRTANNILVRPVHKVSPLPCGADFY</sequence>
<dbReference type="InterPro" id="IPR012337">
    <property type="entry name" value="RNaseH-like_sf"/>
</dbReference>
<dbReference type="InterPro" id="IPR040676">
    <property type="entry name" value="DUF5641"/>
</dbReference>
<dbReference type="GO" id="GO:0003676">
    <property type="term" value="F:nucleic acid binding"/>
    <property type="evidence" value="ECO:0007669"/>
    <property type="project" value="InterPro"/>
</dbReference>
<dbReference type="Gene3D" id="3.30.420.10">
    <property type="entry name" value="Ribonuclease H-like superfamily/Ribonuclease H"/>
    <property type="match status" value="1"/>
</dbReference>
<evidence type="ECO:0000313" key="2">
    <source>
        <dbReference type="EMBL" id="KAK9510683.1"/>
    </source>
</evidence>
<dbReference type="GO" id="GO:0015074">
    <property type="term" value="P:DNA integration"/>
    <property type="evidence" value="ECO:0007669"/>
    <property type="project" value="InterPro"/>
</dbReference>
<gene>
    <name evidence="2" type="ORF">O3M35_005419</name>
</gene>
<dbReference type="Proteomes" id="UP001461498">
    <property type="component" value="Unassembled WGS sequence"/>
</dbReference>
<protein>
    <recommendedName>
        <fullName evidence="1">Integrase catalytic domain-containing protein</fullName>
    </recommendedName>
</protein>
<accession>A0AAW1DKE1</accession>
<dbReference type="EMBL" id="JAPXFL010000002">
    <property type="protein sequence ID" value="KAK9510683.1"/>
    <property type="molecule type" value="Genomic_DNA"/>
</dbReference>
<name>A0AAW1DKE1_9HEMI</name>
<dbReference type="SUPFAM" id="SSF53098">
    <property type="entry name" value="Ribonuclease H-like"/>
    <property type="match status" value="1"/>
</dbReference>
<keyword evidence="3" id="KW-1185">Reference proteome</keyword>
<comment type="caution">
    <text evidence="2">The sequence shown here is derived from an EMBL/GenBank/DDBJ whole genome shotgun (WGS) entry which is preliminary data.</text>
</comment>
<reference evidence="2 3" key="1">
    <citation type="submission" date="2022-12" db="EMBL/GenBank/DDBJ databases">
        <title>Chromosome-level genome assembly of true bugs.</title>
        <authorList>
            <person name="Ma L."/>
            <person name="Li H."/>
        </authorList>
    </citation>
    <scope>NUCLEOTIDE SEQUENCE [LARGE SCALE GENOMIC DNA]</scope>
    <source>
        <strain evidence="2">Lab_2022b</strain>
    </source>
</reference>
<dbReference type="AlphaFoldDB" id="A0AAW1DKE1"/>
<proteinExistence type="predicted"/>
<dbReference type="Pfam" id="PF18701">
    <property type="entry name" value="DUF5641"/>
    <property type="match status" value="1"/>
</dbReference>
<dbReference type="CDD" id="cd00303">
    <property type="entry name" value="retropepsin_like"/>
    <property type="match status" value="1"/>
</dbReference>
<dbReference type="PANTHER" id="PTHR47331:SF1">
    <property type="entry name" value="GAG-LIKE PROTEIN"/>
    <property type="match status" value="1"/>
</dbReference>